<feature type="domain" description="SCP" evidence="1">
    <location>
        <begin position="66"/>
        <end position="124"/>
    </location>
</feature>
<dbReference type="InterPro" id="IPR035940">
    <property type="entry name" value="CAP_sf"/>
</dbReference>
<dbReference type="Pfam" id="PF00188">
    <property type="entry name" value="CAP"/>
    <property type="match status" value="1"/>
</dbReference>
<evidence type="ECO:0000313" key="3">
    <source>
        <dbReference type="Proteomes" id="UP000024635"/>
    </source>
</evidence>
<dbReference type="SUPFAM" id="SSF55797">
    <property type="entry name" value="PR-1-like"/>
    <property type="match status" value="1"/>
</dbReference>
<accession>A0A016UC72</accession>
<dbReference type="Gene3D" id="3.40.33.10">
    <property type="entry name" value="CAP"/>
    <property type="match status" value="1"/>
</dbReference>
<name>A0A016UC72_9BILA</name>
<dbReference type="Proteomes" id="UP000024635">
    <property type="component" value="Unassembled WGS sequence"/>
</dbReference>
<comment type="caution">
    <text evidence="2">The sequence shown here is derived from an EMBL/GenBank/DDBJ whole genome shotgun (WGS) entry which is preliminary data.</text>
</comment>
<dbReference type="AlphaFoldDB" id="A0A016UC72"/>
<gene>
    <name evidence="2" type="primary">Acey_s0045.g1157</name>
    <name evidence="2" type="synonym">ASP-s0045.g1157</name>
    <name evidence="2" type="ORF">Y032_0045g1157</name>
</gene>
<evidence type="ECO:0000259" key="1">
    <source>
        <dbReference type="Pfam" id="PF00188"/>
    </source>
</evidence>
<dbReference type="EMBL" id="JARK01001381">
    <property type="protein sequence ID" value="EYC12919.1"/>
    <property type="molecule type" value="Genomic_DNA"/>
</dbReference>
<protein>
    <recommendedName>
        <fullName evidence="1">SCP domain-containing protein</fullName>
    </recommendedName>
</protein>
<dbReference type="InterPro" id="IPR014044">
    <property type="entry name" value="CAP_dom"/>
</dbReference>
<evidence type="ECO:0000313" key="2">
    <source>
        <dbReference type="EMBL" id="EYC12919.1"/>
    </source>
</evidence>
<reference evidence="3" key="1">
    <citation type="journal article" date="2015" name="Nat. Genet.">
        <title>The genome and transcriptome of the zoonotic hookworm Ancylostoma ceylanicum identify infection-specific gene families.</title>
        <authorList>
            <person name="Schwarz E.M."/>
            <person name="Hu Y."/>
            <person name="Antoshechkin I."/>
            <person name="Miller M.M."/>
            <person name="Sternberg P.W."/>
            <person name="Aroian R.V."/>
        </authorList>
    </citation>
    <scope>NUCLEOTIDE SEQUENCE</scope>
    <source>
        <strain evidence="3">HY135</strain>
    </source>
</reference>
<keyword evidence="3" id="KW-1185">Reference proteome</keyword>
<proteinExistence type="predicted"/>
<sequence>MRALTQHMRRRWRRAAAPRAVQHETLKENFISESARLPESSWRGDITNEASLLSARPGCYPKPLNFNDFKKAMDVWWNQAGGYKDNYFKDRTREEFAQMMNADATEVGCAYEKKGRLTSILCLYNKRVILAEPFYQVAEEGNN</sequence>
<organism evidence="2 3">
    <name type="scientific">Ancylostoma ceylanicum</name>
    <dbReference type="NCBI Taxonomy" id="53326"/>
    <lineage>
        <taxon>Eukaryota</taxon>
        <taxon>Metazoa</taxon>
        <taxon>Ecdysozoa</taxon>
        <taxon>Nematoda</taxon>
        <taxon>Chromadorea</taxon>
        <taxon>Rhabditida</taxon>
        <taxon>Rhabditina</taxon>
        <taxon>Rhabditomorpha</taxon>
        <taxon>Strongyloidea</taxon>
        <taxon>Ancylostomatidae</taxon>
        <taxon>Ancylostomatinae</taxon>
        <taxon>Ancylostoma</taxon>
    </lineage>
</organism>